<dbReference type="InterPro" id="IPR053930">
    <property type="entry name" value="RapZ-like_N"/>
</dbReference>
<dbReference type="PANTHER" id="PTHR30448:SF0">
    <property type="entry name" value="RNASE ADAPTER PROTEIN RAPZ"/>
    <property type="match status" value="1"/>
</dbReference>
<evidence type="ECO:0000259" key="4">
    <source>
        <dbReference type="Pfam" id="PF03668"/>
    </source>
</evidence>
<dbReference type="InterPro" id="IPR005337">
    <property type="entry name" value="RapZ-like"/>
</dbReference>
<dbReference type="Pfam" id="PF03668">
    <property type="entry name" value="RapZ-like_N"/>
    <property type="match status" value="1"/>
</dbReference>
<reference evidence="6" key="1">
    <citation type="submission" date="2018-06" db="EMBL/GenBank/DDBJ databases">
        <authorList>
            <person name="Zhirakovskaya E."/>
        </authorList>
    </citation>
    <scope>NUCLEOTIDE SEQUENCE</scope>
</reference>
<dbReference type="SUPFAM" id="SSF52540">
    <property type="entry name" value="P-loop containing nucleoside triphosphate hydrolases"/>
    <property type="match status" value="1"/>
</dbReference>
<evidence type="ECO:0000313" key="6">
    <source>
        <dbReference type="EMBL" id="VAW72140.1"/>
    </source>
</evidence>
<evidence type="ECO:0000259" key="5">
    <source>
        <dbReference type="Pfam" id="PF22740"/>
    </source>
</evidence>
<dbReference type="GO" id="GO:0005524">
    <property type="term" value="F:ATP binding"/>
    <property type="evidence" value="ECO:0007669"/>
    <property type="project" value="UniProtKB-KW"/>
</dbReference>
<dbReference type="PANTHER" id="PTHR30448">
    <property type="entry name" value="RNASE ADAPTER PROTEIN RAPZ"/>
    <property type="match status" value="1"/>
</dbReference>
<keyword evidence="3" id="KW-0342">GTP-binding</keyword>
<dbReference type="EMBL" id="UOFL01000035">
    <property type="protein sequence ID" value="VAW72140.1"/>
    <property type="molecule type" value="Genomic_DNA"/>
</dbReference>
<keyword evidence="1" id="KW-0547">Nucleotide-binding</keyword>
<dbReference type="HAMAP" id="MF_00636">
    <property type="entry name" value="RapZ_like"/>
    <property type="match status" value="1"/>
</dbReference>
<name>A0A3B0Y5L6_9ZZZZ</name>
<dbReference type="PIRSF" id="PIRSF005052">
    <property type="entry name" value="P-loopkin"/>
    <property type="match status" value="1"/>
</dbReference>
<keyword evidence="2" id="KW-0067">ATP-binding</keyword>
<evidence type="ECO:0000256" key="1">
    <source>
        <dbReference type="ARBA" id="ARBA00022741"/>
    </source>
</evidence>
<evidence type="ECO:0000256" key="3">
    <source>
        <dbReference type="ARBA" id="ARBA00023134"/>
    </source>
</evidence>
<dbReference type="NCBIfam" id="NF003828">
    <property type="entry name" value="PRK05416.1"/>
    <property type="match status" value="1"/>
</dbReference>
<protein>
    <submittedName>
        <fullName evidence="6">RNase adapter protein RapZ</fullName>
    </submittedName>
</protein>
<accession>A0A3B0Y5L6</accession>
<feature type="domain" description="RapZ-like N-terminal" evidence="4">
    <location>
        <begin position="17"/>
        <end position="174"/>
    </location>
</feature>
<gene>
    <name evidence="6" type="ORF">MNBD_GAMMA12-2032</name>
</gene>
<dbReference type="InterPro" id="IPR053931">
    <property type="entry name" value="RapZ_C"/>
</dbReference>
<feature type="domain" description="RapZ C-terminal" evidence="5">
    <location>
        <begin position="180"/>
        <end position="299"/>
    </location>
</feature>
<proteinExistence type="inferred from homology"/>
<dbReference type="GO" id="GO:0005525">
    <property type="term" value="F:GTP binding"/>
    <property type="evidence" value="ECO:0007669"/>
    <property type="project" value="UniProtKB-KW"/>
</dbReference>
<dbReference type="InterPro" id="IPR027417">
    <property type="entry name" value="P-loop_NTPase"/>
</dbReference>
<dbReference type="AlphaFoldDB" id="A0A3B0Y5L6"/>
<organism evidence="6">
    <name type="scientific">hydrothermal vent metagenome</name>
    <dbReference type="NCBI Taxonomy" id="652676"/>
    <lineage>
        <taxon>unclassified sequences</taxon>
        <taxon>metagenomes</taxon>
        <taxon>ecological metagenomes</taxon>
    </lineage>
</organism>
<sequence length="300" mass="34656">MTEIMVKTTHKIMKPAMKLVIITGLSGSGKSIALNTLEDLDYYCIDNLPLGMLQSFTQQVTGSWGEEHYLCAIGVDARSSKKTLQTLPKLLTEFRTHVDTHIIFLYSDEQTLLTRFNETRRKHPLSNEKRPLLEALRIEKNLLEPIAQQADFRIDTSRTNLYQLRDIIRDCVDSDKHDEMSIQFQSFGFKYGTPIDVDMVFDARCLPNPHWESGLKQLTGQETKVIQFLEQHDEVHKMKSDIQNFLFQWIPYYEKTSRNYLTIAIGCTGGQHRSVYLATSLASYFANTRSNIIVRHRELS</sequence>
<evidence type="ECO:0000256" key="2">
    <source>
        <dbReference type="ARBA" id="ARBA00022840"/>
    </source>
</evidence>
<dbReference type="Pfam" id="PF22740">
    <property type="entry name" value="PapZ_C"/>
    <property type="match status" value="1"/>
</dbReference>